<dbReference type="InterPro" id="IPR050145">
    <property type="entry name" value="Centrin_CML-like"/>
</dbReference>
<dbReference type="EMBL" id="LR721774">
    <property type="protein sequence ID" value="VVV34426.1"/>
    <property type="molecule type" value="Genomic_DNA"/>
</dbReference>
<sequence length="151" mass="17084">MPLLKPWELQTLFERFDSNRDGRIDLDELRSMLRLVGIDPGRRELEKVLGVVSLDLENFAAMCEDAAGTANQEGGSDNGDDGERELMEAFKVFDEDGDGFISSKELGRVLVKLGLWKEEDGDCMEMISKFDSNADGRLDFPEFKDMMHRSL</sequence>
<evidence type="ECO:0000256" key="1">
    <source>
        <dbReference type="ARBA" id="ARBA00022737"/>
    </source>
</evidence>
<dbReference type="SMART" id="SM00054">
    <property type="entry name" value="EFh"/>
    <property type="match status" value="3"/>
</dbReference>
<protein>
    <recommendedName>
        <fullName evidence="3">EF-hand domain-containing protein</fullName>
    </recommendedName>
</protein>
<feature type="domain" description="EF-hand" evidence="3">
    <location>
        <begin position="8"/>
        <end position="39"/>
    </location>
</feature>
<dbReference type="GO" id="GO:0005509">
    <property type="term" value="F:calcium ion binding"/>
    <property type="evidence" value="ECO:0007669"/>
    <property type="project" value="InterPro"/>
</dbReference>
<feature type="domain" description="EF-hand" evidence="3">
    <location>
        <begin position="81"/>
        <end position="116"/>
    </location>
</feature>
<keyword evidence="1" id="KW-0677">Repeat</keyword>
<dbReference type="Pfam" id="PF13405">
    <property type="entry name" value="EF-hand_6"/>
    <property type="match status" value="1"/>
</dbReference>
<name>A0A5K0UZY3_9MAGN</name>
<dbReference type="Gramene" id="NC1G0148480.1">
    <property type="protein sequence ID" value="NC1G0148480.1:cds"/>
    <property type="gene ID" value="NC1G0148480"/>
</dbReference>
<accession>A0A5K0UZY3</accession>
<organism evidence="4">
    <name type="scientific">Nymphaea colorata</name>
    <name type="common">pocket water lily</name>
    <dbReference type="NCBI Taxonomy" id="210225"/>
    <lineage>
        <taxon>Eukaryota</taxon>
        <taxon>Viridiplantae</taxon>
        <taxon>Streptophyta</taxon>
        <taxon>Embryophyta</taxon>
        <taxon>Tracheophyta</taxon>
        <taxon>Spermatophyta</taxon>
        <taxon>Magnoliopsida</taxon>
        <taxon>Nymphaeales</taxon>
        <taxon>Nymphaeaceae</taxon>
        <taxon>Nymphaea</taxon>
    </lineage>
</organism>
<dbReference type="Gene3D" id="1.10.238.10">
    <property type="entry name" value="EF-hand"/>
    <property type="match status" value="2"/>
</dbReference>
<evidence type="ECO:0000259" key="3">
    <source>
        <dbReference type="PROSITE" id="PS50222"/>
    </source>
</evidence>
<evidence type="ECO:0000313" key="4">
    <source>
        <dbReference type="EMBL" id="VVV34426.1"/>
    </source>
</evidence>
<dbReference type="InterPro" id="IPR002048">
    <property type="entry name" value="EF_hand_dom"/>
</dbReference>
<dbReference type="SUPFAM" id="SSF47473">
    <property type="entry name" value="EF-hand"/>
    <property type="match status" value="1"/>
</dbReference>
<dbReference type="PANTHER" id="PTHR23050">
    <property type="entry name" value="CALCIUM BINDING PROTEIN"/>
    <property type="match status" value="1"/>
</dbReference>
<gene>
    <name evidence="4" type="ORF">NYM_LOCUS2536</name>
</gene>
<dbReference type="PROSITE" id="PS50222">
    <property type="entry name" value="EF_HAND_2"/>
    <property type="match status" value="3"/>
</dbReference>
<dbReference type="InterPro" id="IPR011992">
    <property type="entry name" value="EF-hand-dom_pair"/>
</dbReference>
<dbReference type="FunFam" id="1.10.238.10:FF:000001">
    <property type="entry name" value="Calmodulin 1"/>
    <property type="match status" value="1"/>
</dbReference>
<keyword evidence="2" id="KW-0106">Calcium</keyword>
<proteinExistence type="predicted"/>
<feature type="domain" description="EF-hand" evidence="3">
    <location>
        <begin position="118"/>
        <end position="151"/>
    </location>
</feature>
<dbReference type="CDD" id="cd00051">
    <property type="entry name" value="EFh"/>
    <property type="match status" value="1"/>
</dbReference>
<dbReference type="AlphaFoldDB" id="A0A5K0UZY3"/>
<dbReference type="PROSITE" id="PS00018">
    <property type="entry name" value="EF_HAND_1"/>
    <property type="match status" value="3"/>
</dbReference>
<dbReference type="Pfam" id="PF13499">
    <property type="entry name" value="EF-hand_7"/>
    <property type="match status" value="1"/>
</dbReference>
<evidence type="ECO:0000256" key="2">
    <source>
        <dbReference type="ARBA" id="ARBA00022837"/>
    </source>
</evidence>
<dbReference type="InterPro" id="IPR018247">
    <property type="entry name" value="EF_Hand_1_Ca_BS"/>
</dbReference>
<reference evidence="4" key="1">
    <citation type="submission" date="2019-09" db="EMBL/GenBank/DDBJ databases">
        <authorList>
            <person name="Zhang L."/>
        </authorList>
    </citation>
    <scope>NUCLEOTIDE SEQUENCE</scope>
</reference>